<dbReference type="RefSeq" id="WP_062284631.1">
    <property type="nucleotide sequence ID" value="NZ_LTBC01000008.1"/>
</dbReference>
<feature type="domain" description="GGDEF" evidence="2">
    <location>
        <begin position="57"/>
        <end position="202"/>
    </location>
</feature>
<evidence type="ECO:0000259" key="2">
    <source>
        <dbReference type="PROSITE" id="PS50887"/>
    </source>
</evidence>
<reference evidence="3 4" key="1">
    <citation type="submission" date="2016-02" db="EMBL/GenBank/DDBJ databases">
        <title>Genome sequence of Moorella mulderi DSM 14980.</title>
        <authorList>
            <person name="Poehlein A."/>
            <person name="Daniel R."/>
        </authorList>
    </citation>
    <scope>NUCLEOTIDE SEQUENCE [LARGE SCALE GENOMIC DNA]</scope>
    <source>
        <strain evidence="3 4">DSM 14980</strain>
    </source>
</reference>
<dbReference type="InterPro" id="IPR043128">
    <property type="entry name" value="Rev_trsase/Diguanyl_cyclase"/>
</dbReference>
<dbReference type="Gene3D" id="3.10.580.10">
    <property type="entry name" value="CBS-domain"/>
    <property type="match status" value="1"/>
</dbReference>
<dbReference type="Pfam" id="PF00571">
    <property type="entry name" value="CBS"/>
    <property type="match status" value="1"/>
</dbReference>
<evidence type="ECO:0000313" key="4">
    <source>
        <dbReference type="Proteomes" id="UP000075670"/>
    </source>
</evidence>
<name>A0A151AVM8_9FIRM</name>
<gene>
    <name evidence="3" type="primary">yjcC_1</name>
    <name evidence="3" type="ORF">MOMUL_20690</name>
</gene>
<dbReference type="InterPro" id="IPR035919">
    <property type="entry name" value="EAL_sf"/>
</dbReference>
<feature type="domain" description="EAL" evidence="1">
    <location>
        <begin position="196"/>
        <end position="446"/>
    </location>
</feature>
<dbReference type="GO" id="GO:0071111">
    <property type="term" value="F:cyclic-guanylate-specific phosphodiesterase activity"/>
    <property type="evidence" value="ECO:0007669"/>
    <property type="project" value="InterPro"/>
</dbReference>
<dbReference type="PROSITE" id="PS50887">
    <property type="entry name" value="GGDEF"/>
    <property type="match status" value="2"/>
</dbReference>
<dbReference type="Pfam" id="PF00563">
    <property type="entry name" value="EAL"/>
    <property type="match status" value="1"/>
</dbReference>
<protein>
    <submittedName>
        <fullName evidence="3">Putative membrane protein YjcC</fullName>
    </submittedName>
</protein>
<accession>A0A151AVM8</accession>
<comment type="caution">
    <text evidence="3">The sequence shown here is derived from an EMBL/GenBank/DDBJ whole genome shotgun (WGS) entry which is preliminary data.</text>
</comment>
<dbReference type="InterPro" id="IPR000160">
    <property type="entry name" value="GGDEF_dom"/>
</dbReference>
<dbReference type="Gene3D" id="3.30.70.270">
    <property type="match status" value="2"/>
</dbReference>
<dbReference type="Proteomes" id="UP000075670">
    <property type="component" value="Unassembled WGS sequence"/>
</dbReference>
<dbReference type="InterPro" id="IPR001633">
    <property type="entry name" value="EAL_dom"/>
</dbReference>
<dbReference type="InterPro" id="IPR050706">
    <property type="entry name" value="Cyclic-di-GMP_PDE-like"/>
</dbReference>
<dbReference type="SMART" id="SM00052">
    <property type="entry name" value="EAL"/>
    <property type="match status" value="1"/>
</dbReference>
<dbReference type="SUPFAM" id="SSF54631">
    <property type="entry name" value="CBS-domain pair"/>
    <property type="match status" value="1"/>
</dbReference>
<dbReference type="OrthoDB" id="9813903at2"/>
<dbReference type="CDD" id="cd01949">
    <property type="entry name" value="GGDEF"/>
    <property type="match status" value="1"/>
</dbReference>
<dbReference type="EMBL" id="LTBC01000008">
    <property type="protein sequence ID" value="KYH31706.1"/>
    <property type="molecule type" value="Genomic_DNA"/>
</dbReference>
<dbReference type="PATRIC" id="fig|1122241.3.peg.2199"/>
<dbReference type="InterPro" id="IPR046342">
    <property type="entry name" value="CBS_dom_sf"/>
</dbReference>
<dbReference type="AlphaFoldDB" id="A0A151AVM8"/>
<dbReference type="SUPFAM" id="SSF55073">
    <property type="entry name" value="Nucleotide cyclase"/>
    <property type="match status" value="2"/>
</dbReference>
<evidence type="ECO:0000259" key="1">
    <source>
        <dbReference type="PROSITE" id="PS50883"/>
    </source>
</evidence>
<dbReference type="PROSITE" id="PS50883">
    <property type="entry name" value="EAL"/>
    <property type="match status" value="1"/>
</dbReference>
<dbReference type="InterPro" id="IPR029787">
    <property type="entry name" value="Nucleotide_cyclase"/>
</dbReference>
<dbReference type="NCBIfam" id="TIGR00254">
    <property type="entry name" value="GGDEF"/>
    <property type="match status" value="1"/>
</dbReference>
<dbReference type="CDD" id="cd01948">
    <property type="entry name" value="EAL"/>
    <property type="match status" value="1"/>
</dbReference>
<dbReference type="SUPFAM" id="SSF141868">
    <property type="entry name" value="EAL domain-like"/>
    <property type="match status" value="1"/>
</dbReference>
<dbReference type="PANTHER" id="PTHR33121:SF76">
    <property type="entry name" value="SIGNALING PROTEIN"/>
    <property type="match status" value="1"/>
</dbReference>
<dbReference type="CDD" id="cd04598">
    <property type="entry name" value="CBS_pair_GGDEF_EAL"/>
    <property type="match status" value="1"/>
</dbReference>
<dbReference type="SMART" id="SM00267">
    <property type="entry name" value="GGDEF"/>
    <property type="match status" value="1"/>
</dbReference>
<organism evidence="3 4">
    <name type="scientific">Moorella mulderi DSM 14980</name>
    <dbReference type="NCBI Taxonomy" id="1122241"/>
    <lineage>
        <taxon>Bacteria</taxon>
        <taxon>Bacillati</taxon>
        <taxon>Bacillota</taxon>
        <taxon>Clostridia</taxon>
        <taxon>Neomoorellales</taxon>
        <taxon>Neomoorellaceae</taxon>
        <taxon>Neomoorella</taxon>
    </lineage>
</organism>
<dbReference type="Gene3D" id="3.20.20.450">
    <property type="entry name" value="EAL domain"/>
    <property type="match status" value="1"/>
</dbReference>
<dbReference type="Pfam" id="PF00990">
    <property type="entry name" value="GGDEF"/>
    <property type="match status" value="2"/>
</dbReference>
<sequence length="792" mass="88719">MSWRPFLAAQICTFADCLHRLGEKVYPHASKNFDGQTLWRRDNPLFRQIAGRLRNGERICLIYVDIVKFHEVESIYGPQTCSRILRLLPAVLKEAAGDISIGAMLGMESLGGDDFIIYFSLPEDKNPSTRELFEKTQAFREKAQQLLNHRCREVKIKLHAGYAHLAPGPGQEVESRIYAGIKEAMQFAKDMPEVEILELLEEFKDILTHGRLAIVYQPIVSLHTGEIFGYEALTRGPEGSYFASPLNLFNFAVKNGSLYLLERIVRQLALQKAPILPSHGHLFLNVNPSVIDDPLFRRGETIKLLTSVGLSPRQIVFELTERTSIENFSSFAKTLDHYRSQGYLIAIDDAGAGYSSLQAVAEVQPDFIKIDLSLVKDIHLSSIKRTLIETFLAFAGKIGANIIAEGIETEAELATLAELGVPYGQGFFIACPSYPAPTINIKVQAVLRERKELRRLPRGVHVARQIMEHGITFTSGTLTHEVDAFFKTNEHVRSVAVVDAGRPVGLLTRDRLYYHLGSHYGVALYLGRPLTAVMDANPLIVDVDLPLENVSQLAMHRPMQRLYDDIIVVQDKKYAGIISIQRLLDTITQTQIELARGANPLTGLPGNRRIEEEINARLQDGEDFTLIYIDIDNFKAFNDKYGFEKGDQTIRLLADIITQAVTRHGAPGDFTGHIGGDDFVIITVPGRADAVCQEIIANFDRHTPYLYDPADRSQGYICSYDRQGKKQCFPLMTVSLALVDSRQRTFKNHLEMAAVAAELKQYAKLQPGSIYVRDRRSTGPGSWAVPHQTVLF</sequence>
<keyword evidence="4" id="KW-1185">Reference proteome</keyword>
<feature type="domain" description="GGDEF" evidence="2">
    <location>
        <begin position="622"/>
        <end position="755"/>
    </location>
</feature>
<dbReference type="InterPro" id="IPR000644">
    <property type="entry name" value="CBS_dom"/>
</dbReference>
<proteinExistence type="predicted"/>
<evidence type="ECO:0000313" key="3">
    <source>
        <dbReference type="EMBL" id="KYH31706.1"/>
    </source>
</evidence>
<dbReference type="PANTHER" id="PTHR33121">
    <property type="entry name" value="CYCLIC DI-GMP PHOSPHODIESTERASE PDEF"/>
    <property type="match status" value="1"/>
</dbReference>